<dbReference type="InterPro" id="IPR016071">
    <property type="entry name" value="Staphylococal_nuclease_OB-fold"/>
</dbReference>
<proteinExistence type="predicted"/>
<reference evidence="2" key="1">
    <citation type="journal article" date="2020" name="Nature">
        <title>Giant virus diversity and host interactions through global metagenomics.</title>
        <authorList>
            <person name="Schulz F."/>
            <person name="Roux S."/>
            <person name="Paez-Espino D."/>
            <person name="Jungbluth S."/>
            <person name="Walsh D.A."/>
            <person name="Denef V.J."/>
            <person name="McMahon K.D."/>
            <person name="Konstantinidis K.T."/>
            <person name="Eloe-Fadrosh E.A."/>
            <person name="Kyrpides N.C."/>
            <person name="Woyke T."/>
        </authorList>
    </citation>
    <scope>NUCLEOTIDE SEQUENCE</scope>
    <source>
        <strain evidence="2">GVMAG-M-3300025626-8</strain>
    </source>
</reference>
<dbReference type="InterPro" id="IPR035437">
    <property type="entry name" value="SNase_OB-fold_sf"/>
</dbReference>
<evidence type="ECO:0000313" key="2">
    <source>
        <dbReference type="EMBL" id="QHT98068.1"/>
    </source>
</evidence>
<accession>A0A6C0IXM8</accession>
<dbReference type="Pfam" id="PF00565">
    <property type="entry name" value="SNase"/>
    <property type="match status" value="1"/>
</dbReference>
<sequence length="160" mass="18331">MYQNGINMESLSYEECKRFMPMMTEAKCVRVYDGDTFHLGVVLTPPYGATRFCVRLLGVDTPELRSRYSAEKSLAREARDIVKKMILNKIVGVKVSQYDKYGRLLVRITTPSGEDLSQHLINEKVAVYYDGGRKKKVSWENLLKEHTEMRSSRVTQDGVA</sequence>
<evidence type="ECO:0000259" key="1">
    <source>
        <dbReference type="PROSITE" id="PS50830"/>
    </source>
</evidence>
<protein>
    <recommendedName>
        <fullName evidence="1">TNase-like domain-containing protein</fullName>
    </recommendedName>
</protein>
<dbReference type="PROSITE" id="PS50830">
    <property type="entry name" value="TNASE_3"/>
    <property type="match status" value="1"/>
</dbReference>
<feature type="domain" description="TNase-like" evidence="1">
    <location>
        <begin position="22"/>
        <end position="153"/>
    </location>
</feature>
<organism evidence="2">
    <name type="scientific">viral metagenome</name>
    <dbReference type="NCBI Taxonomy" id="1070528"/>
    <lineage>
        <taxon>unclassified sequences</taxon>
        <taxon>metagenomes</taxon>
        <taxon>organismal metagenomes</taxon>
    </lineage>
</organism>
<dbReference type="EMBL" id="MN740287">
    <property type="protein sequence ID" value="QHT98068.1"/>
    <property type="molecule type" value="Genomic_DNA"/>
</dbReference>
<dbReference type="Gene3D" id="2.40.50.90">
    <property type="match status" value="1"/>
</dbReference>
<dbReference type="SUPFAM" id="SSF50199">
    <property type="entry name" value="Staphylococcal nuclease"/>
    <property type="match status" value="1"/>
</dbReference>
<name>A0A6C0IXM8_9ZZZZ</name>
<dbReference type="AlphaFoldDB" id="A0A6C0IXM8"/>
<dbReference type="SMART" id="SM00318">
    <property type="entry name" value="SNc"/>
    <property type="match status" value="1"/>
</dbReference>